<keyword evidence="3" id="KW-1185">Reference proteome</keyword>
<sequence length="618" mass="71172">MSVASGASSSRKSKKRYSVPIFIAPDPRELMEAPASNDVNKVKRQMGMVYKIWTDTHKALCEATSQAVTVSSETTTLKAVISFILMKKFFLEVGKKLPPMAIMDNWKVNDIVTFVNRANGTGRFLDKLDFDDTEQMGLILVSLRYSTEPYILAGAAWELANHDIELAVKLLCPSLYSLKNRDYDFLGQEVANLRIYWQGECTAEDDDDLKIAKLFEVGAKCDEQCMKLWDILYNRLEHSLNPVGVPQFVNLLGGYSLNGTWHYTELAEFINKKLTLEWMDRRYGDAGRLVSLIWDRVYNLIVEEEDNTEEKKEEKLDNMREFLDMITQIDDDYRANQIFLHMNLPEFATTDITANMIEEDPVINQFFKYTSCREYPLFYTKHAFDLTRNHMTKTLDIMAWWKEYRNPFTISANQIWDCIFNDKETDEDCLYPNYGNFDDFDKVARELIKNNSFRKGVDLNKAEIEFLNVFSDLASGKNPTQNHQVNSRYNSLPHSEKDYARSQSGKSGRSGRSGNRNIDIPDNNTISSDSTQEMIIRKSKSPAELKKSQKKHKATRRSSKMEKKTSKDNLRKQGRTFSTNNYKNDKLKTIEDGDVDDITNSIDDVNINEDSVAADVLN</sequence>
<proteinExistence type="predicted"/>
<dbReference type="EMBL" id="MCOG01000050">
    <property type="protein sequence ID" value="ORY66713.1"/>
    <property type="molecule type" value="Genomic_DNA"/>
</dbReference>
<accession>A0A1Y2E566</accession>
<feature type="compositionally biased region" description="Basic and acidic residues" evidence="1">
    <location>
        <begin position="559"/>
        <end position="571"/>
    </location>
</feature>
<feature type="compositionally biased region" description="Polar residues" evidence="1">
    <location>
        <begin position="477"/>
        <end position="493"/>
    </location>
</feature>
<feature type="region of interest" description="Disordered" evidence="1">
    <location>
        <begin position="475"/>
        <end position="589"/>
    </location>
</feature>
<feature type="compositionally biased region" description="Polar residues" evidence="1">
    <location>
        <begin position="522"/>
        <end position="533"/>
    </location>
</feature>
<feature type="compositionally biased region" description="Basic residues" evidence="1">
    <location>
        <begin position="548"/>
        <end position="558"/>
    </location>
</feature>
<evidence type="ECO:0000256" key="1">
    <source>
        <dbReference type="SAM" id="MobiDB-lite"/>
    </source>
</evidence>
<gene>
    <name evidence="2" type="ORF">LY90DRAFT_667883</name>
</gene>
<feature type="compositionally biased region" description="Low complexity" evidence="1">
    <location>
        <begin position="501"/>
        <end position="516"/>
    </location>
</feature>
<dbReference type="Proteomes" id="UP000193920">
    <property type="component" value="Unassembled WGS sequence"/>
</dbReference>
<reference evidence="2 3" key="1">
    <citation type="submission" date="2016-08" db="EMBL/GenBank/DDBJ databases">
        <title>A Parts List for Fungal Cellulosomes Revealed by Comparative Genomics.</title>
        <authorList>
            <consortium name="DOE Joint Genome Institute"/>
            <person name="Haitjema C.H."/>
            <person name="Gilmore S.P."/>
            <person name="Henske J.K."/>
            <person name="Solomon K.V."/>
            <person name="De Groot R."/>
            <person name="Kuo A."/>
            <person name="Mondo S.J."/>
            <person name="Salamov A.A."/>
            <person name="Labutti K."/>
            <person name="Zhao Z."/>
            <person name="Chiniquy J."/>
            <person name="Barry K."/>
            <person name="Brewer H.M."/>
            <person name="Purvine S.O."/>
            <person name="Wright A.T."/>
            <person name="Boxma B."/>
            <person name="Van Alen T."/>
            <person name="Hackstein J.H."/>
            <person name="Baker S.E."/>
            <person name="Grigoriev I.V."/>
            <person name="O'Malley M.A."/>
        </authorList>
    </citation>
    <scope>NUCLEOTIDE SEQUENCE [LARGE SCALE GENOMIC DNA]</scope>
    <source>
        <strain evidence="2 3">G1</strain>
    </source>
</reference>
<name>A0A1Y2E566_9FUNG</name>
<protein>
    <submittedName>
        <fullName evidence="2">Uncharacterized protein</fullName>
    </submittedName>
</protein>
<dbReference type="AlphaFoldDB" id="A0A1Y2E566"/>
<evidence type="ECO:0000313" key="3">
    <source>
        <dbReference type="Proteomes" id="UP000193920"/>
    </source>
</evidence>
<dbReference type="OrthoDB" id="2111823at2759"/>
<organism evidence="2 3">
    <name type="scientific">Neocallimastix californiae</name>
    <dbReference type="NCBI Taxonomy" id="1754190"/>
    <lineage>
        <taxon>Eukaryota</taxon>
        <taxon>Fungi</taxon>
        <taxon>Fungi incertae sedis</taxon>
        <taxon>Chytridiomycota</taxon>
        <taxon>Chytridiomycota incertae sedis</taxon>
        <taxon>Neocallimastigomycetes</taxon>
        <taxon>Neocallimastigales</taxon>
        <taxon>Neocallimastigaceae</taxon>
        <taxon>Neocallimastix</taxon>
    </lineage>
</organism>
<evidence type="ECO:0000313" key="2">
    <source>
        <dbReference type="EMBL" id="ORY66713.1"/>
    </source>
</evidence>
<comment type="caution">
    <text evidence="2">The sequence shown here is derived from an EMBL/GenBank/DDBJ whole genome shotgun (WGS) entry which is preliminary data.</text>
</comment>